<dbReference type="RefSeq" id="WP_150441851.1">
    <property type="nucleotide sequence ID" value="NZ_VYKL01000035.1"/>
</dbReference>
<keyword evidence="3" id="KW-1185">Reference proteome</keyword>
<evidence type="ECO:0000313" key="3">
    <source>
        <dbReference type="Proteomes" id="UP000326671"/>
    </source>
</evidence>
<proteinExistence type="predicted"/>
<name>A0A5J5HBJ4_9BACI</name>
<evidence type="ECO:0000313" key="2">
    <source>
        <dbReference type="EMBL" id="KAA9017980.1"/>
    </source>
</evidence>
<accession>A0A5J5HBJ4</accession>
<protein>
    <submittedName>
        <fullName evidence="2">DUF4365 domain-containing protein</fullName>
    </submittedName>
</protein>
<comment type="caution">
    <text evidence="2">The sequence shown here is derived from an EMBL/GenBank/DDBJ whole genome shotgun (WGS) entry which is preliminary data.</text>
</comment>
<dbReference type="Pfam" id="PF14280">
    <property type="entry name" value="DUF4365"/>
    <property type="match status" value="1"/>
</dbReference>
<dbReference type="EMBL" id="VYKL01000035">
    <property type="protein sequence ID" value="KAA9017980.1"/>
    <property type="molecule type" value="Genomic_DNA"/>
</dbReference>
<feature type="domain" description="DUF4365" evidence="1">
    <location>
        <begin position="13"/>
        <end position="177"/>
    </location>
</feature>
<reference evidence="2 3" key="1">
    <citation type="submission" date="2019-09" db="EMBL/GenBank/DDBJ databases">
        <title>Whole genome sequences of isolates from the Mars Exploration Rovers.</title>
        <authorList>
            <person name="Seuylemezian A."/>
            <person name="Vaishampayan P."/>
        </authorList>
    </citation>
    <scope>NUCLEOTIDE SEQUENCE [LARGE SCALE GENOMIC DNA]</scope>
    <source>
        <strain evidence="2 3">MER_TA_151</strain>
    </source>
</reference>
<dbReference type="OrthoDB" id="4951670at2"/>
<dbReference type="InterPro" id="IPR025375">
    <property type="entry name" value="DUF4365"/>
</dbReference>
<sequence length="326" mass="38988">MRTKRKSHTHLIEKKSLEIVGSILPDYWTIREYKPDYGIDLEIELFEPKDEDKKRVYDTLGEHIFIQVKGTENIDFSTYTIHERKNVEMYEGVQGKPYKKIDVVKFQLDTAELYTVERMSSAVPILLFVVDVNNENIYFLCLNDYIEKVLVPTDPEYYKKKSKTIYIPKTNILNKNNTNNQIPIMLYAKRPKLYSFFNKINYQAGELKYLSEDELLKIYPHFLQILLRLDVWEIRNLWAIMGDYFEKLNILCEKGKEGIITFSNVKERDGLWETNFSFSKEYTFDDIYYFTQVRLLWEGLNGLGNLYEDIVREWFLPTYLNELLHE</sequence>
<dbReference type="AlphaFoldDB" id="A0A5J5HBJ4"/>
<dbReference type="Proteomes" id="UP000326671">
    <property type="component" value="Unassembled WGS sequence"/>
</dbReference>
<organism evidence="2 3">
    <name type="scientific">Niallia endozanthoxylica</name>
    <dbReference type="NCBI Taxonomy" id="2036016"/>
    <lineage>
        <taxon>Bacteria</taxon>
        <taxon>Bacillati</taxon>
        <taxon>Bacillota</taxon>
        <taxon>Bacilli</taxon>
        <taxon>Bacillales</taxon>
        <taxon>Bacillaceae</taxon>
        <taxon>Niallia</taxon>
    </lineage>
</organism>
<gene>
    <name evidence="2" type="ORF">F4V44_20365</name>
</gene>
<evidence type="ECO:0000259" key="1">
    <source>
        <dbReference type="Pfam" id="PF14280"/>
    </source>
</evidence>